<dbReference type="Proteomes" id="UP001259982">
    <property type="component" value="Unassembled WGS sequence"/>
</dbReference>
<dbReference type="Pfam" id="PF07883">
    <property type="entry name" value="Cupin_2"/>
    <property type="match status" value="1"/>
</dbReference>
<comment type="caution">
    <text evidence="3">The sequence shown here is derived from an EMBL/GenBank/DDBJ whole genome shotgun (WGS) entry which is preliminary data.</text>
</comment>
<name>A0ABU3B3G9_9GAMM</name>
<accession>A0ABU3B3G9</accession>
<evidence type="ECO:0000256" key="1">
    <source>
        <dbReference type="SAM" id="MobiDB-lite"/>
    </source>
</evidence>
<proteinExistence type="predicted"/>
<dbReference type="PANTHER" id="PTHR36114">
    <property type="entry name" value="16.7 KDA PROTEIN IN WHIE LOCUS"/>
    <property type="match status" value="1"/>
</dbReference>
<dbReference type="SUPFAM" id="SSF51182">
    <property type="entry name" value="RmlC-like cupins"/>
    <property type="match status" value="1"/>
</dbReference>
<keyword evidence="4" id="KW-1185">Reference proteome</keyword>
<feature type="domain" description="Cupin type-2" evidence="2">
    <location>
        <begin position="65"/>
        <end position="134"/>
    </location>
</feature>
<evidence type="ECO:0000259" key="2">
    <source>
        <dbReference type="Pfam" id="PF07883"/>
    </source>
</evidence>
<dbReference type="InterPro" id="IPR014710">
    <property type="entry name" value="RmlC-like_jellyroll"/>
</dbReference>
<organism evidence="3 4">
    <name type="scientific">Spectribacter acetivorans</name>
    <dbReference type="NCBI Taxonomy" id="3075603"/>
    <lineage>
        <taxon>Bacteria</taxon>
        <taxon>Pseudomonadati</taxon>
        <taxon>Pseudomonadota</taxon>
        <taxon>Gammaproteobacteria</taxon>
        <taxon>Salinisphaerales</taxon>
        <taxon>Salinisphaeraceae</taxon>
        <taxon>Spectribacter</taxon>
    </lineage>
</organism>
<dbReference type="InterPro" id="IPR052044">
    <property type="entry name" value="PKS_Associated_Protein"/>
</dbReference>
<evidence type="ECO:0000313" key="3">
    <source>
        <dbReference type="EMBL" id="MDT0617007.1"/>
    </source>
</evidence>
<dbReference type="InterPro" id="IPR011051">
    <property type="entry name" value="RmlC_Cupin_sf"/>
</dbReference>
<feature type="compositionally biased region" description="Polar residues" evidence="1">
    <location>
        <begin position="1"/>
        <end position="13"/>
    </location>
</feature>
<dbReference type="EMBL" id="JAVRHY010000001">
    <property type="protein sequence ID" value="MDT0617007.1"/>
    <property type="molecule type" value="Genomic_DNA"/>
</dbReference>
<dbReference type="CDD" id="cd02214">
    <property type="entry name" value="cupin_MJ1618"/>
    <property type="match status" value="1"/>
</dbReference>
<dbReference type="InterPro" id="IPR013096">
    <property type="entry name" value="Cupin_2"/>
</dbReference>
<dbReference type="Gene3D" id="2.60.120.10">
    <property type="entry name" value="Jelly Rolls"/>
    <property type="match status" value="1"/>
</dbReference>
<sequence length="152" mass="16697">MSLSPAVDTTSLPDWTIKDTRMSQPEPTARIEKHAAGAEYDFREGCAITEWWNHPADDAVSVVRARVAAGAVTRWHRLHGTTERYLLLEGAGRVEVGDQPPASVGPGDTVVIPPGQRQRITNIGNADLVFLAVCTPRFRDDNYEDIDSSGER</sequence>
<reference evidence="3 4" key="1">
    <citation type="submission" date="2023-09" db="EMBL/GenBank/DDBJ databases">
        <authorList>
            <person name="Rey-Velasco X."/>
        </authorList>
    </citation>
    <scope>NUCLEOTIDE SEQUENCE [LARGE SCALE GENOMIC DNA]</scope>
    <source>
        <strain evidence="3 4">P385</strain>
    </source>
</reference>
<dbReference type="PANTHER" id="PTHR36114:SF1">
    <property type="entry name" value="16.7 KDA PROTEIN IN WHIE LOCUS"/>
    <property type="match status" value="1"/>
</dbReference>
<protein>
    <submittedName>
        <fullName evidence="3">Cupin domain-containing protein</fullName>
    </submittedName>
</protein>
<evidence type="ECO:0000313" key="4">
    <source>
        <dbReference type="Proteomes" id="UP001259982"/>
    </source>
</evidence>
<gene>
    <name evidence="3" type="ORF">RM531_00825</name>
</gene>
<feature type="region of interest" description="Disordered" evidence="1">
    <location>
        <begin position="1"/>
        <end position="29"/>
    </location>
</feature>